<dbReference type="Proteomes" id="UP000008311">
    <property type="component" value="Unassembled WGS sequence"/>
</dbReference>
<dbReference type="AlphaFoldDB" id="B9RX90"/>
<organism evidence="1 2">
    <name type="scientific">Ricinus communis</name>
    <name type="common">Castor bean</name>
    <dbReference type="NCBI Taxonomy" id="3988"/>
    <lineage>
        <taxon>Eukaryota</taxon>
        <taxon>Viridiplantae</taxon>
        <taxon>Streptophyta</taxon>
        <taxon>Embryophyta</taxon>
        <taxon>Tracheophyta</taxon>
        <taxon>Spermatophyta</taxon>
        <taxon>Magnoliopsida</taxon>
        <taxon>eudicotyledons</taxon>
        <taxon>Gunneridae</taxon>
        <taxon>Pentapetalae</taxon>
        <taxon>rosids</taxon>
        <taxon>fabids</taxon>
        <taxon>Malpighiales</taxon>
        <taxon>Euphorbiaceae</taxon>
        <taxon>Acalyphoideae</taxon>
        <taxon>Acalypheae</taxon>
        <taxon>Ricinus</taxon>
    </lineage>
</organism>
<gene>
    <name evidence="1" type="ORF">RCOM_1742080</name>
</gene>
<name>B9RX90_RICCO</name>
<evidence type="ECO:0000313" key="1">
    <source>
        <dbReference type="EMBL" id="EEF43995.1"/>
    </source>
</evidence>
<dbReference type="EMBL" id="EQ973827">
    <property type="protein sequence ID" value="EEF43995.1"/>
    <property type="molecule type" value="Genomic_DNA"/>
</dbReference>
<accession>B9RX90</accession>
<keyword evidence="2" id="KW-1185">Reference proteome</keyword>
<sequence length="51" mass="5627">MPITKQNKSNLLLLFPSMSKSTVDMFSVAQSIKGSKTTHRSRAADAQQFAQ</sequence>
<evidence type="ECO:0000313" key="2">
    <source>
        <dbReference type="Proteomes" id="UP000008311"/>
    </source>
</evidence>
<dbReference type="InParanoid" id="B9RX90"/>
<protein>
    <submittedName>
        <fullName evidence="1">Uncharacterized protein</fullName>
    </submittedName>
</protein>
<reference evidence="2" key="1">
    <citation type="journal article" date="2010" name="Nat. Biotechnol.">
        <title>Draft genome sequence of the oilseed species Ricinus communis.</title>
        <authorList>
            <person name="Chan A.P."/>
            <person name="Crabtree J."/>
            <person name="Zhao Q."/>
            <person name="Lorenzi H."/>
            <person name="Orvis J."/>
            <person name="Puiu D."/>
            <person name="Melake-Berhan A."/>
            <person name="Jones K.M."/>
            <person name="Redman J."/>
            <person name="Chen G."/>
            <person name="Cahoon E.B."/>
            <person name="Gedil M."/>
            <person name="Stanke M."/>
            <person name="Haas B.J."/>
            <person name="Wortman J.R."/>
            <person name="Fraser-Liggett C.M."/>
            <person name="Ravel J."/>
            <person name="Rabinowicz P.D."/>
        </authorList>
    </citation>
    <scope>NUCLEOTIDE SEQUENCE [LARGE SCALE GENOMIC DNA]</scope>
    <source>
        <strain evidence="2">cv. Hale</strain>
    </source>
</reference>
<proteinExistence type="predicted"/>